<dbReference type="GO" id="GO:0005829">
    <property type="term" value="C:cytosol"/>
    <property type="evidence" value="ECO:0007669"/>
    <property type="project" value="TreeGrafter"/>
</dbReference>
<dbReference type="InterPro" id="IPR036390">
    <property type="entry name" value="WH_DNA-bd_sf"/>
</dbReference>
<dbReference type="PRINTS" id="PR00033">
    <property type="entry name" value="HTHASNC"/>
</dbReference>
<keyword evidence="6" id="KW-1185">Reference proteome</keyword>
<dbReference type="SUPFAM" id="SSF54909">
    <property type="entry name" value="Dimeric alpha+beta barrel"/>
    <property type="match status" value="1"/>
</dbReference>
<dbReference type="PANTHER" id="PTHR30154:SF34">
    <property type="entry name" value="TRANSCRIPTIONAL REGULATOR AZLB"/>
    <property type="match status" value="1"/>
</dbReference>
<feature type="domain" description="HTH asnC-type" evidence="4">
    <location>
        <begin position="6"/>
        <end position="67"/>
    </location>
</feature>
<gene>
    <name evidence="5" type="ORF">H9L23_14510</name>
</gene>
<dbReference type="GO" id="GO:0006355">
    <property type="term" value="P:regulation of DNA-templated transcription"/>
    <property type="evidence" value="ECO:0007669"/>
    <property type="project" value="UniProtKB-ARBA"/>
</dbReference>
<dbReference type="SMART" id="SM00344">
    <property type="entry name" value="HTH_ASNC"/>
    <property type="match status" value="1"/>
</dbReference>
<proteinExistence type="predicted"/>
<evidence type="ECO:0000256" key="1">
    <source>
        <dbReference type="ARBA" id="ARBA00023015"/>
    </source>
</evidence>
<dbReference type="EMBL" id="CP060723">
    <property type="protein sequence ID" value="QNN40363.1"/>
    <property type="molecule type" value="Genomic_DNA"/>
</dbReference>
<dbReference type="InterPro" id="IPR000485">
    <property type="entry name" value="AsnC-type_HTH_dom"/>
</dbReference>
<dbReference type="InterPro" id="IPR036388">
    <property type="entry name" value="WH-like_DNA-bd_sf"/>
</dbReference>
<dbReference type="Pfam" id="PF13412">
    <property type="entry name" value="HTH_24"/>
    <property type="match status" value="1"/>
</dbReference>
<evidence type="ECO:0000256" key="3">
    <source>
        <dbReference type="ARBA" id="ARBA00023163"/>
    </source>
</evidence>
<dbReference type="AlphaFoldDB" id="A0A7G9QAI8"/>
<sequence>MIQGDLDHVDVEILKILQQDASLTNKEISNKLHKSIATIHERIRRLKEQGYVKRIVAILDRKKINRDLIAFSHVLLKEHTASTLIEFETEVSKFSEVMECLQMTGAHDFILRIATKDMDAYHQFLRNKLATLPNITTVQSYFVLSEPKSETAYPL</sequence>
<dbReference type="InterPro" id="IPR011008">
    <property type="entry name" value="Dimeric_a/b-barrel"/>
</dbReference>
<dbReference type="GO" id="GO:0043200">
    <property type="term" value="P:response to amino acid"/>
    <property type="evidence" value="ECO:0007669"/>
    <property type="project" value="TreeGrafter"/>
</dbReference>
<dbReference type="Proteomes" id="UP000515806">
    <property type="component" value="Chromosome"/>
</dbReference>
<name>A0A7G9QAI8_9SPHI</name>
<evidence type="ECO:0000313" key="6">
    <source>
        <dbReference type="Proteomes" id="UP000515806"/>
    </source>
</evidence>
<dbReference type="Gene3D" id="1.10.10.10">
    <property type="entry name" value="Winged helix-like DNA-binding domain superfamily/Winged helix DNA-binding domain"/>
    <property type="match status" value="1"/>
</dbReference>
<reference evidence="5 6" key="1">
    <citation type="submission" date="2020-08" db="EMBL/GenBank/DDBJ databases">
        <title>Genome sequence of Pedobacter roseus KACC 11594T.</title>
        <authorList>
            <person name="Hyun D.-W."/>
            <person name="Bae J.-W."/>
        </authorList>
    </citation>
    <scope>NUCLEOTIDE SEQUENCE [LARGE SCALE GENOMIC DNA]</scope>
    <source>
        <strain evidence="5 6">KACC 11594</strain>
    </source>
</reference>
<evidence type="ECO:0000313" key="5">
    <source>
        <dbReference type="EMBL" id="QNN40363.1"/>
    </source>
</evidence>
<dbReference type="RefSeq" id="WP_187591088.1">
    <property type="nucleotide sequence ID" value="NZ_CP060723.1"/>
</dbReference>
<keyword evidence="1" id="KW-0805">Transcription regulation</keyword>
<evidence type="ECO:0000256" key="2">
    <source>
        <dbReference type="ARBA" id="ARBA00023125"/>
    </source>
</evidence>
<accession>A0A7G9QAI8</accession>
<dbReference type="Pfam" id="PF01037">
    <property type="entry name" value="AsnC_trans_reg"/>
    <property type="match status" value="1"/>
</dbReference>
<protein>
    <submittedName>
        <fullName evidence="5">Lrp/AsnC family transcriptional regulator</fullName>
    </submittedName>
</protein>
<dbReference type="InterPro" id="IPR011991">
    <property type="entry name" value="ArsR-like_HTH"/>
</dbReference>
<dbReference type="InterPro" id="IPR019888">
    <property type="entry name" value="Tscrpt_reg_AsnC-like"/>
</dbReference>
<organism evidence="5 6">
    <name type="scientific">Pedobacter roseus</name>
    <dbReference type="NCBI Taxonomy" id="336820"/>
    <lineage>
        <taxon>Bacteria</taxon>
        <taxon>Pseudomonadati</taxon>
        <taxon>Bacteroidota</taxon>
        <taxon>Sphingobacteriia</taxon>
        <taxon>Sphingobacteriales</taxon>
        <taxon>Sphingobacteriaceae</taxon>
        <taxon>Pedobacter</taxon>
    </lineage>
</organism>
<evidence type="ECO:0000259" key="4">
    <source>
        <dbReference type="PROSITE" id="PS50956"/>
    </source>
</evidence>
<keyword evidence="3" id="KW-0804">Transcription</keyword>
<keyword evidence="2" id="KW-0238">DNA-binding</keyword>
<dbReference type="KEGG" id="proe:H9L23_14510"/>
<dbReference type="SUPFAM" id="SSF46785">
    <property type="entry name" value="Winged helix' DNA-binding domain"/>
    <property type="match status" value="1"/>
</dbReference>
<dbReference type="Gene3D" id="3.30.70.920">
    <property type="match status" value="1"/>
</dbReference>
<dbReference type="GO" id="GO:0043565">
    <property type="term" value="F:sequence-specific DNA binding"/>
    <property type="evidence" value="ECO:0007669"/>
    <property type="project" value="InterPro"/>
</dbReference>
<dbReference type="CDD" id="cd00090">
    <property type="entry name" value="HTH_ARSR"/>
    <property type="match status" value="1"/>
</dbReference>
<dbReference type="PROSITE" id="PS50956">
    <property type="entry name" value="HTH_ASNC_2"/>
    <property type="match status" value="1"/>
</dbReference>
<dbReference type="PANTHER" id="PTHR30154">
    <property type="entry name" value="LEUCINE-RESPONSIVE REGULATORY PROTEIN"/>
    <property type="match status" value="1"/>
</dbReference>
<dbReference type="InterPro" id="IPR019887">
    <property type="entry name" value="Tscrpt_reg_AsnC/Lrp_C"/>
</dbReference>